<protein>
    <recommendedName>
        <fullName evidence="4">Beta-carotene 15,15'-monooxygenase</fullName>
    </recommendedName>
</protein>
<dbReference type="RefSeq" id="WP_198467429.1">
    <property type="nucleotide sequence ID" value="NZ_JAEFDC010000014.1"/>
</dbReference>
<keyword evidence="1" id="KW-0472">Membrane</keyword>
<reference evidence="2 3" key="1">
    <citation type="journal article" date="2021" name="Int. J. Syst. Evol. Microbiol.">
        <title>Capnocytophaga periodontitidis sp. nov., isolated from subgingival plaque of periodontitis patient.</title>
        <authorList>
            <person name="Zhang Y."/>
            <person name="Qiao D."/>
            <person name="Shi W."/>
            <person name="Wu D."/>
            <person name="Cai M."/>
        </authorList>
    </citation>
    <scope>NUCLEOTIDE SEQUENCE [LARGE SCALE GENOMIC DNA]</scope>
    <source>
        <strain evidence="2 3">051621</strain>
    </source>
</reference>
<accession>A0ABS0SQ40</accession>
<gene>
    <name evidence="2" type="ORF">I7X30_12315</name>
</gene>
<dbReference type="EMBL" id="JAEFDC010000014">
    <property type="protein sequence ID" value="MBI1647832.1"/>
    <property type="molecule type" value="Genomic_DNA"/>
</dbReference>
<comment type="caution">
    <text evidence="2">The sequence shown here is derived from an EMBL/GenBank/DDBJ whole genome shotgun (WGS) entry which is preliminary data.</text>
</comment>
<evidence type="ECO:0000313" key="2">
    <source>
        <dbReference type="EMBL" id="MBI1647832.1"/>
    </source>
</evidence>
<feature type="transmembrane region" description="Helical" evidence="1">
    <location>
        <begin position="295"/>
        <end position="312"/>
    </location>
</feature>
<feature type="transmembrane region" description="Helical" evidence="1">
    <location>
        <begin position="190"/>
        <end position="211"/>
    </location>
</feature>
<proteinExistence type="predicted"/>
<sequence length="328" mass="39334">MKNFLAERFPILWNTGLFLVLPLVLLTHISFFCWGYNSLDITIAKGFWWQNIFYYYDKFHFYVNLGITLLLIAIWLFFLLRNEHFKAFYLLPKRRFLAEFLIYWGVILASGILLVSFFYGVKVEVDIFKQEHLEYLEKIRFTNTSQLIDNIEHFERDWEYDIPKYSVVCCFLALAGALLLWCYRITGLQITIFTVITIVLMLIALVMFIFSSKNFPLVVSTCWLIYLAMLFSLVFYMKRMNKFLSGIVLNILMCSFFPLVYYGFEVIKDLCYSFDERFWIARIALDFLVNYNYNYYLEGISSVVFLLFMVFYSKLIYKWKLSQIALHR</sequence>
<feature type="transmembrane region" description="Helical" evidence="1">
    <location>
        <begin position="217"/>
        <end position="236"/>
    </location>
</feature>
<name>A0ABS0SQ40_9FLAO</name>
<feature type="transmembrane region" description="Helical" evidence="1">
    <location>
        <begin position="59"/>
        <end position="80"/>
    </location>
</feature>
<evidence type="ECO:0008006" key="4">
    <source>
        <dbReference type="Google" id="ProtNLM"/>
    </source>
</evidence>
<keyword evidence="1" id="KW-0812">Transmembrane</keyword>
<feature type="transmembrane region" description="Helical" evidence="1">
    <location>
        <begin position="243"/>
        <end position="264"/>
    </location>
</feature>
<keyword evidence="1" id="KW-1133">Transmembrane helix</keyword>
<organism evidence="2 3">
    <name type="scientific">Capnocytophaga periodontitidis</name>
    <dbReference type="NCBI Taxonomy" id="2795027"/>
    <lineage>
        <taxon>Bacteria</taxon>
        <taxon>Pseudomonadati</taxon>
        <taxon>Bacteroidota</taxon>
        <taxon>Flavobacteriia</taxon>
        <taxon>Flavobacteriales</taxon>
        <taxon>Flavobacteriaceae</taxon>
        <taxon>Capnocytophaga</taxon>
    </lineage>
</organism>
<feature type="transmembrane region" description="Helical" evidence="1">
    <location>
        <begin position="165"/>
        <end position="183"/>
    </location>
</feature>
<evidence type="ECO:0000256" key="1">
    <source>
        <dbReference type="SAM" id="Phobius"/>
    </source>
</evidence>
<evidence type="ECO:0000313" key="3">
    <source>
        <dbReference type="Proteomes" id="UP000641139"/>
    </source>
</evidence>
<feature type="transmembrane region" description="Helical" evidence="1">
    <location>
        <begin position="101"/>
        <end position="121"/>
    </location>
</feature>
<feature type="transmembrane region" description="Helical" evidence="1">
    <location>
        <begin position="12"/>
        <end position="39"/>
    </location>
</feature>
<dbReference type="Proteomes" id="UP000641139">
    <property type="component" value="Unassembled WGS sequence"/>
</dbReference>
<keyword evidence="3" id="KW-1185">Reference proteome</keyword>